<evidence type="ECO:0000256" key="2">
    <source>
        <dbReference type="ARBA" id="ARBA00011901"/>
    </source>
</evidence>
<dbReference type="AlphaFoldDB" id="U2QQI1"/>
<sequence length="226" mass="25773">MATKEEMINWAKDCVYRWIDIDGYYGAQCVDLTMAYTKIFGGYQMYGNALDYLKNPIPKNWTRYSAKEEKISAGDIAIWQWSANDIFGHVGIVISVSNNLITSVEQNVDGTPERGGVARIKTRDNAHLVGFIRPFYDESHKWELKSENGKFTVLVTSINVRVKPSVTAKIVADYSQGEIIYYDNYVINEGFIWISYISFSGERHYVATGTHDGNKRTSSWGEFNEQ</sequence>
<dbReference type="SMART" id="SM00287">
    <property type="entry name" value="SH3b"/>
    <property type="match status" value="1"/>
</dbReference>
<keyword evidence="6" id="KW-1185">Reference proteome</keyword>
<accession>U2QQI1</accession>
<evidence type="ECO:0000259" key="4">
    <source>
        <dbReference type="PROSITE" id="PS51781"/>
    </source>
</evidence>
<dbReference type="EMBL" id="AWVP01000049">
    <property type="protein sequence ID" value="ERK58444.1"/>
    <property type="molecule type" value="Genomic_DNA"/>
</dbReference>
<dbReference type="Pfam" id="PF05257">
    <property type="entry name" value="CHAP"/>
    <property type="match status" value="1"/>
</dbReference>
<evidence type="ECO:0000313" key="5">
    <source>
        <dbReference type="EMBL" id="ERK58444.1"/>
    </source>
</evidence>
<dbReference type="EC" id="3.5.1.28" evidence="2"/>
<protein>
    <recommendedName>
        <fullName evidence="2">N-acetylmuramoyl-L-alanine amidase</fullName>
        <ecNumber evidence="2">3.5.1.28</ecNumber>
    </recommendedName>
</protein>
<dbReference type="PATRIC" id="fig|1321820.3.peg.774"/>
<gene>
    <name evidence="5" type="ORF">HMPREF1983_00795</name>
</gene>
<dbReference type="Gene3D" id="2.30.30.40">
    <property type="entry name" value="SH3 Domains"/>
    <property type="match status" value="1"/>
</dbReference>
<dbReference type="Pfam" id="PF08460">
    <property type="entry name" value="SH3_5"/>
    <property type="match status" value="1"/>
</dbReference>
<dbReference type="PROSITE" id="PS51781">
    <property type="entry name" value="SH3B"/>
    <property type="match status" value="1"/>
</dbReference>
<dbReference type="InterPro" id="IPR003646">
    <property type="entry name" value="SH3-like_bac-type"/>
</dbReference>
<dbReference type="eggNOG" id="COG3103">
    <property type="taxonomic scope" value="Bacteria"/>
</dbReference>
<organism evidence="5 6">
    <name type="scientific">Gemella bergeri ATCC 700627</name>
    <dbReference type="NCBI Taxonomy" id="1321820"/>
    <lineage>
        <taxon>Bacteria</taxon>
        <taxon>Bacillati</taxon>
        <taxon>Bacillota</taxon>
        <taxon>Bacilli</taxon>
        <taxon>Bacillales</taxon>
        <taxon>Gemellaceae</taxon>
        <taxon>Gemella</taxon>
    </lineage>
</organism>
<evidence type="ECO:0000313" key="6">
    <source>
        <dbReference type="Proteomes" id="UP000016637"/>
    </source>
</evidence>
<dbReference type="SUPFAM" id="SSF54001">
    <property type="entry name" value="Cysteine proteinases"/>
    <property type="match status" value="1"/>
</dbReference>
<dbReference type="Proteomes" id="UP000016637">
    <property type="component" value="Unassembled WGS sequence"/>
</dbReference>
<dbReference type="InterPro" id="IPR007921">
    <property type="entry name" value="CHAP_dom"/>
</dbReference>
<name>U2QQI1_9BACL</name>
<dbReference type="HOGENOM" id="CLU_096812_0_0_9"/>
<comment type="caution">
    <text evidence="5">The sequence shown here is derived from an EMBL/GenBank/DDBJ whole genome shotgun (WGS) entry which is preliminary data.</text>
</comment>
<evidence type="ECO:0000259" key="3">
    <source>
        <dbReference type="PROSITE" id="PS50911"/>
    </source>
</evidence>
<feature type="domain" description="SH3b" evidence="4">
    <location>
        <begin position="146"/>
        <end position="215"/>
    </location>
</feature>
<dbReference type="Gene3D" id="3.90.1720.10">
    <property type="entry name" value="endopeptidase domain like (from Nostoc punctiforme)"/>
    <property type="match status" value="1"/>
</dbReference>
<dbReference type="RefSeq" id="WP_021753456.1">
    <property type="nucleotide sequence ID" value="NZ_KI271865.1"/>
</dbReference>
<comment type="catalytic activity">
    <reaction evidence="1">
        <text>Hydrolyzes the link between N-acetylmuramoyl residues and L-amino acid residues in certain cell-wall glycopeptides.</text>
        <dbReference type="EC" id="3.5.1.28"/>
    </reaction>
</comment>
<dbReference type="GO" id="GO:0008745">
    <property type="term" value="F:N-acetylmuramoyl-L-alanine amidase activity"/>
    <property type="evidence" value="ECO:0007669"/>
    <property type="project" value="UniProtKB-EC"/>
</dbReference>
<feature type="domain" description="Peptidase C51" evidence="3">
    <location>
        <begin position="4"/>
        <end position="133"/>
    </location>
</feature>
<dbReference type="InterPro" id="IPR038765">
    <property type="entry name" value="Papain-like_cys_pep_sf"/>
</dbReference>
<dbReference type="PROSITE" id="PS50911">
    <property type="entry name" value="CHAP"/>
    <property type="match status" value="1"/>
</dbReference>
<evidence type="ECO:0000256" key="1">
    <source>
        <dbReference type="ARBA" id="ARBA00001561"/>
    </source>
</evidence>
<proteinExistence type="predicted"/>
<reference evidence="5 6" key="1">
    <citation type="submission" date="2013-08" db="EMBL/GenBank/DDBJ databases">
        <authorList>
            <person name="Weinstock G."/>
            <person name="Sodergren E."/>
            <person name="Wylie T."/>
            <person name="Fulton L."/>
            <person name="Fulton R."/>
            <person name="Fronick C."/>
            <person name="O'Laughlin M."/>
            <person name="Godfrey J."/>
            <person name="Miner T."/>
            <person name="Herter B."/>
            <person name="Appelbaum E."/>
            <person name="Cordes M."/>
            <person name="Lek S."/>
            <person name="Wollam A."/>
            <person name="Pepin K.H."/>
            <person name="Palsikar V.B."/>
            <person name="Mitreva M."/>
            <person name="Wilson R.K."/>
        </authorList>
    </citation>
    <scope>NUCLEOTIDE SEQUENCE [LARGE SCALE GENOMIC DNA]</scope>
    <source>
        <strain evidence="5 6">ATCC 700627</strain>
    </source>
</reference>